<reference evidence="1" key="1">
    <citation type="journal article" date="2020" name="Stud. Mycol.">
        <title>101 Dothideomycetes genomes: a test case for predicting lifestyles and emergence of pathogens.</title>
        <authorList>
            <person name="Haridas S."/>
            <person name="Albert R."/>
            <person name="Binder M."/>
            <person name="Bloem J."/>
            <person name="Labutti K."/>
            <person name="Salamov A."/>
            <person name="Andreopoulos B."/>
            <person name="Baker S."/>
            <person name="Barry K."/>
            <person name="Bills G."/>
            <person name="Bluhm B."/>
            <person name="Cannon C."/>
            <person name="Castanera R."/>
            <person name="Culley D."/>
            <person name="Daum C."/>
            <person name="Ezra D."/>
            <person name="Gonzalez J."/>
            <person name="Henrissat B."/>
            <person name="Kuo A."/>
            <person name="Liang C."/>
            <person name="Lipzen A."/>
            <person name="Lutzoni F."/>
            <person name="Magnuson J."/>
            <person name="Mondo S."/>
            <person name="Nolan M."/>
            <person name="Ohm R."/>
            <person name="Pangilinan J."/>
            <person name="Park H.-J."/>
            <person name="Ramirez L."/>
            <person name="Alfaro M."/>
            <person name="Sun H."/>
            <person name="Tritt A."/>
            <person name="Yoshinaga Y."/>
            <person name="Zwiers L.-H."/>
            <person name="Turgeon B."/>
            <person name="Goodwin S."/>
            <person name="Spatafora J."/>
            <person name="Crous P."/>
            <person name="Grigoriev I."/>
        </authorList>
    </citation>
    <scope>NUCLEOTIDE SEQUENCE</scope>
    <source>
        <strain evidence="1">CBS 122368</strain>
    </source>
</reference>
<sequence>MPSSQALIPYRPSSALLATQSPTSSGSLIPTRLFTAQTGTALATELLYRLLIELINRLLSSLQRLASSRLDAFSSFLERNSAERRAAAAAASAGSTDKANGLNITQEVGKAALKRGFVGPETVVCPMTGEALGKGGGGARAWGGPVGPPRWVRGVLEGIEEGRVGEQDIWAGNPFRN</sequence>
<evidence type="ECO:0000313" key="2">
    <source>
        <dbReference type="Proteomes" id="UP000800094"/>
    </source>
</evidence>
<dbReference type="OrthoDB" id="3944805at2759"/>
<dbReference type="AlphaFoldDB" id="A0A6A6IWN8"/>
<gene>
    <name evidence="1" type="ORF">BU26DRAFT_600431</name>
</gene>
<dbReference type="Proteomes" id="UP000800094">
    <property type="component" value="Unassembled WGS sequence"/>
</dbReference>
<organism evidence="1 2">
    <name type="scientific">Trematosphaeria pertusa</name>
    <dbReference type="NCBI Taxonomy" id="390896"/>
    <lineage>
        <taxon>Eukaryota</taxon>
        <taxon>Fungi</taxon>
        <taxon>Dikarya</taxon>
        <taxon>Ascomycota</taxon>
        <taxon>Pezizomycotina</taxon>
        <taxon>Dothideomycetes</taxon>
        <taxon>Pleosporomycetidae</taxon>
        <taxon>Pleosporales</taxon>
        <taxon>Massarineae</taxon>
        <taxon>Trematosphaeriaceae</taxon>
        <taxon>Trematosphaeria</taxon>
    </lineage>
</organism>
<proteinExistence type="predicted"/>
<protein>
    <submittedName>
        <fullName evidence="1">Uncharacterized protein</fullName>
    </submittedName>
</protein>
<name>A0A6A6IWN8_9PLEO</name>
<accession>A0A6A6IWN8</accession>
<dbReference type="GeneID" id="54588501"/>
<dbReference type="EMBL" id="ML987190">
    <property type="protein sequence ID" value="KAF2254804.1"/>
    <property type="molecule type" value="Genomic_DNA"/>
</dbReference>
<keyword evidence="2" id="KW-1185">Reference proteome</keyword>
<dbReference type="RefSeq" id="XP_033689808.1">
    <property type="nucleotide sequence ID" value="XM_033835171.1"/>
</dbReference>
<evidence type="ECO:0000313" key="1">
    <source>
        <dbReference type="EMBL" id="KAF2254804.1"/>
    </source>
</evidence>